<evidence type="ECO:0000256" key="3">
    <source>
        <dbReference type="ARBA" id="ARBA00009725"/>
    </source>
</evidence>
<evidence type="ECO:0000256" key="5">
    <source>
        <dbReference type="ARBA" id="ARBA00022603"/>
    </source>
</evidence>
<protein>
    <recommendedName>
        <fullName evidence="12">tRNA N(3)-methylcytidine methyltransferase</fullName>
        <ecNumber evidence="12">2.1.1.-</ecNumber>
    </recommendedName>
</protein>
<organism evidence="14">
    <name type="scientific">Culicoides sonorensis</name>
    <name type="common">Biting midge</name>
    <dbReference type="NCBI Taxonomy" id="179676"/>
    <lineage>
        <taxon>Eukaryota</taxon>
        <taxon>Metazoa</taxon>
        <taxon>Ecdysozoa</taxon>
        <taxon>Arthropoda</taxon>
        <taxon>Hexapoda</taxon>
        <taxon>Insecta</taxon>
        <taxon>Pterygota</taxon>
        <taxon>Neoptera</taxon>
        <taxon>Endopterygota</taxon>
        <taxon>Diptera</taxon>
        <taxon>Nematocera</taxon>
        <taxon>Chironomoidea</taxon>
        <taxon>Ceratopogonidae</taxon>
        <taxon>Ceratopogoninae</taxon>
        <taxon>Culicoides</taxon>
        <taxon>Monoculicoides</taxon>
    </lineage>
</organism>
<dbReference type="SUPFAM" id="SSF53335">
    <property type="entry name" value="S-adenosyl-L-methionine-dependent methyltransferases"/>
    <property type="match status" value="1"/>
</dbReference>
<evidence type="ECO:0000256" key="6">
    <source>
        <dbReference type="ARBA" id="ARBA00022679"/>
    </source>
</evidence>
<dbReference type="PANTHER" id="PTHR22809">
    <property type="entry name" value="METHYLTRANSFERASE-RELATED"/>
    <property type="match status" value="1"/>
</dbReference>
<evidence type="ECO:0000256" key="4">
    <source>
        <dbReference type="ARBA" id="ARBA00022490"/>
    </source>
</evidence>
<dbReference type="GO" id="GO:0005634">
    <property type="term" value="C:nucleus"/>
    <property type="evidence" value="ECO:0007669"/>
    <property type="project" value="UniProtKB-SubCell"/>
</dbReference>
<evidence type="ECO:0000313" key="14">
    <source>
        <dbReference type="EMBL" id="SSX21159.1"/>
    </source>
</evidence>
<keyword evidence="7" id="KW-0819">tRNA processing</keyword>
<gene>
    <name evidence="14" type="primary">CSON004018</name>
</gene>
<dbReference type="VEuPathDB" id="VectorBase:CSON004018"/>
<dbReference type="EMBL" id="UFQT01000176">
    <property type="protein sequence ID" value="SSX21159.1"/>
    <property type="molecule type" value="Genomic_DNA"/>
</dbReference>
<evidence type="ECO:0000256" key="12">
    <source>
        <dbReference type="PIRNR" id="PIRNR037755"/>
    </source>
</evidence>
<dbReference type="Pfam" id="PF13489">
    <property type="entry name" value="Methyltransf_23"/>
    <property type="match status" value="1"/>
</dbReference>
<evidence type="ECO:0000256" key="1">
    <source>
        <dbReference type="ARBA" id="ARBA00004123"/>
    </source>
</evidence>
<dbReference type="GO" id="GO:0030488">
    <property type="term" value="P:tRNA methylation"/>
    <property type="evidence" value="ECO:0007669"/>
    <property type="project" value="UniProtKB-ARBA"/>
</dbReference>
<comment type="subunit">
    <text evidence="11">Monomer. Interacts with SARS1/SerRS; interaction is mediated via tRNA(Ser) and is required for N(3)-methylcytidine methylation.</text>
</comment>
<accession>A0A336LWN0</accession>
<evidence type="ECO:0000256" key="8">
    <source>
        <dbReference type="ARBA" id="ARBA00023242"/>
    </source>
</evidence>
<comment type="similarity">
    <text evidence="3 12">Belongs to the methyltransferase superfamily. METL family.</text>
</comment>
<dbReference type="Gene3D" id="3.40.50.150">
    <property type="entry name" value="Vaccinia Virus protein VP39"/>
    <property type="match status" value="1"/>
</dbReference>
<dbReference type="EC" id="2.1.1.-" evidence="12"/>
<evidence type="ECO:0000256" key="10">
    <source>
        <dbReference type="ARBA" id="ARBA00058280"/>
    </source>
</evidence>
<dbReference type="PANTHER" id="PTHR22809:SF5">
    <property type="entry name" value="TRNA N(3)-METHYLCYTIDINE METHYLTRANSFERASE METTL6"/>
    <property type="match status" value="1"/>
</dbReference>
<dbReference type="InterPro" id="IPR029063">
    <property type="entry name" value="SAM-dependent_MTases_sf"/>
</dbReference>
<sequence length="270" mass="31399">MDQLTDDDKAKLEAQNTRLVSNFQAIKLEKEAKKNWDLFYKRNTTKFFKDRHWSTREFQELLGESKPNLENSQHTRKLLEIGCGVGNLIFPLIEDKLNDYFIYGLDFSPRAIEIVKQNPLYSEHYMKAFPCDITTEEVFDTIAPETLDLITLVFVLSAIHPDKFSAVISNIHKLLKPGGILLFRDYGEFDMAQLRFKPGSKIAEKLYVRQDGTRSYYFATEETKNMFEKAGFEILSNEYIHRRTINLKEGIDVPRIFVQGKYRKVTGSVS</sequence>
<name>A0A336LWN0_CULSO</name>
<keyword evidence="8" id="KW-0539">Nucleus</keyword>
<reference evidence="14" key="2">
    <citation type="submission" date="2018-07" db="EMBL/GenBank/DDBJ databases">
        <authorList>
            <person name="Quirk P.G."/>
            <person name="Krulwich T.A."/>
        </authorList>
    </citation>
    <scope>NUCLEOTIDE SEQUENCE</scope>
</reference>
<comment type="subcellular location">
    <subcellularLocation>
        <location evidence="2">Cytoplasm</location>
    </subcellularLocation>
    <subcellularLocation>
        <location evidence="1">Nucleus</location>
    </subcellularLocation>
</comment>
<evidence type="ECO:0000256" key="11">
    <source>
        <dbReference type="ARBA" id="ARBA00065134"/>
    </source>
</evidence>
<keyword evidence="5 12" id="KW-0489">Methyltransferase</keyword>
<dbReference type="GO" id="GO:0005737">
    <property type="term" value="C:cytoplasm"/>
    <property type="evidence" value="ECO:0007669"/>
    <property type="project" value="UniProtKB-SubCell"/>
</dbReference>
<evidence type="ECO:0000256" key="2">
    <source>
        <dbReference type="ARBA" id="ARBA00004496"/>
    </source>
</evidence>
<reference evidence="13" key="1">
    <citation type="submission" date="2018-04" db="EMBL/GenBank/DDBJ databases">
        <authorList>
            <person name="Go L.Y."/>
            <person name="Mitchell J.A."/>
        </authorList>
    </citation>
    <scope>NUCLEOTIDE SEQUENCE</scope>
    <source>
        <tissue evidence="13">Whole organism</tissue>
    </source>
</reference>
<dbReference type="EMBL" id="UFQS01000176">
    <property type="protein sequence ID" value="SSX00779.1"/>
    <property type="molecule type" value="Genomic_DNA"/>
</dbReference>
<evidence type="ECO:0000256" key="7">
    <source>
        <dbReference type="ARBA" id="ARBA00022694"/>
    </source>
</evidence>
<comment type="catalytic activity">
    <reaction evidence="9">
        <text>cytidine(32) in tRNA(Ser) + S-adenosyl-L-methionine = N(3)-methylcytidine(32) in tRNA(Ser) + S-adenosyl-L-homocysteine + H(+)</text>
        <dbReference type="Rhea" id="RHEA:50956"/>
        <dbReference type="Rhea" id="RHEA-COMP:12849"/>
        <dbReference type="Rhea" id="RHEA-COMP:12851"/>
        <dbReference type="ChEBI" id="CHEBI:15378"/>
        <dbReference type="ChEBI" id="CHEBI:57856"/>
        <dbReference type="ChEBI" id="CHEBI:59789"/>
        <dbReference type="ChEBI" id="CHEBI:74894"/>
        <dbReference type="ChEBI" id="CHEBI:82748"/>
    </reaction>
    <physiologicalReaction direction="left-to-right" evidence="9">
        <dbReference type="Rhea" id="RHEA:50957"/>
    </physiologicalReaction>
</comment>
<dbReference type="PIRSF" id="PIRSF037755">
    <property type="entry name" value="Mettl2_prd"/>
    <property type="match status" value="1"/>
</dbReference>
<dbReference type="AlphaFoldDB" id="A0A336LWN0"/>
<dbReference type="FunFam" id="3.40.50.150:FF:000279">
    <property type="entry name" value="Methyltransferase-like protein"/>
    <property type="match status" value="1"/>
</dbReference>
<evidence type="ECO:0000313" key="13">
    <source>
        <dbReference type="EMBL" id="SSX00779.1"/>
    </source>
</evidence>
<dbReference type="OMA" id="DAQRNWD"/>
<evidence type="ECO:0000256" key="9">
    <source>
        <dbReference type="ARBA" id="ARBA00050646"/>
    </source>
</evidence>
<keyword evidence="4" id="KW-0963">Cytoplasm</keyword>
<dbReference type="CDD" id="cd02440">
    <property type="entry name" value="AdoMet_MTases"/>
    <property type="match status" value="1"/>
</dbReference>
<dbReference type="InterPro" id="IPR026113">
    <property type="entry name" value="METTL2/6/8-like"/>
</dbReference>
<comment type="function">
    <text evidence="10">S-adenosyl-L-methionine-dependent methyltransferase that mediates N(3)-methylcytidine modification of residue 32 of the tRNA anticodon loop of tRNA(Ser), including tRNA(Ser)(UGA) and tRNA(Ser)(GCU). Interaction with SARS1/SerRS is required for N(3)-methylcytidine methylation.</text>
</comment>
<dbReference type="GO" id="GO:0052735">
    <property type="term" value="F:tRNA (cytidine-3-)-methyltransferase activity"/>
    <property type="evidence" value="ECO:0007669"/>
    <property type="project" value="UniProtKB-ARBA"/>
</dbReference>
<keyword evidence="6 12" id="KW-0808">Transferase</keyword>
<proteinExistence type="inferred from homology"/>